<evidence type="ECO:0000313" key="2">
    <source>
        <dbReference type="Proteomes" id="UP000265520"/>
    </source>
</evidence>
<organism evidence="1 2">
    <name type="scientific">Trifolium medium</name>
    <dbReference type="NCBI Taxonomy" id="97028"/>
    <lineage>
        <taxon>Eukaryota</taxon>
        <taxon>Viridiplantae</taxon>
        <taxon>Streptophyta</taxon>
        <taxon>Embryophyta</taxon>
        <taxon>Tracheophyta</taxon>
        <taxon>Spermatophyta</taxon>
        <taxon>Magnoliopsida</taxon>
        <taxon>eudicotyledons</taxon>
        <taxon>Gunneridae</taxon>
        <taxon>Pentapetalae</taxon>
        <taxon>rosids</taxon>
        <taxon>fabids</taxon>
        <taxon>Fabales</taxon>
        <taxon>Fabaceae</taxon>
        <taxon>Papilionoideae</taxon>
        <taxon>50 kb inversion clade</taxon>
        <taxon>NPAAA clade</taxon>
        <taxon>Hologalegina</taxon>
        <taxon>IRL clade</taxon>
        <taxon>Trifolieae</taxon>
        <taxon>Trifolium</taxon>
    </lineage>
</organism>
<evidence type="ECO:0000313" key="1">
    <source>
        <dbReference type="EMBL" id="MCI52461.1"/>
    </source>
</evidence>
<proteinExistence type="predicted"/>
<accession>A0A392SUE6</accession>
<name>A0A392SUE6_9FABA</name>
<dbReference type="Proteomes" id="UP000265520">
    <property type="component" value="Unassembled WGS sequence"/>
</dbReference>
<protein>
    <submittedName>
        <fullName evidence="1">Uncharacterized protein</fullName>
    </submittedName>
</protein>
<dbReference type="AlphaFoldDB" id="A0A392SUE6"/>
<reference evidence="1 2" key="1">
    <citation type="journal article" date="2018" name="Front. Plant Sci.">
        <title>Red Clover (Trifolium pratense) and Zigzag Clover (T. medium) - A Picture of Genomic Similarities and Differences.</title>
        <authorList>
            <person name="Dluhosova J."/>
            <person name="Istvanek J."/>
            <person name="Nedelnik J."/>
            <person name="Repkova J."/>
        </authorList>
    </citation>
    <scope>NUCLEOTIDE SEQUENCE [LARGE SCALE GENOMIC DNA]</scope>
    <source>
        <strain evidence="2">cv. 10/8</strain>
        <tissue evidence="1">Leaf</tissue>
    </source>
</reference>
<feature type="non-terminal residue" evidence="1">
    <location>
        <position position="1"/>
    </location>
</feature>
<dbReference type="EMBL" id="LXQA010447622">
    <property type="protein sequence ID" value="MCI52461.1"/>
    <property type="molecule type" value="Genomic_DNA"/>
</dbReference>
<comment type="caution">
    <text evidence="1">The sequence shown here is derived from an EMBL/GenBank/DDBJ whole genome shotgun (WGS) entry which is preliminary data.</text>
</comment>
<sequence length="46" mass="4852">GAAGSWAQGEPMSRNSLPAARRLIGAGGAYEQKHCLLRHAQAHGRL</sequence>
<keyword evidence="2" id="KW-1185">Reference proteome</keyword>